<reference evidence="1 2" key="1">
    <citation type="journal article" date="2019" name="Sci. Rep.">
        <title>Orb-weaving spider Araneus ventricosus genome elucidates the spidroin gene catalogue.</title>
        <authorList>
            <person name="Kono N."/>
            <person name="Nakamura H."/>
            <person name="Ohtoshi R."/>
            <person name="Moran D.A.P."/>
            <person name="Shinohara A."/>
            <person name="Yoshida Y."/>
            <person name="Fujiwara M."/>
            <person name="Mori M."/>
            <person name="Tomita M."/>
            <person name="Arakawa K."/>
        </authorList>
    </citation>
    <scope>NUCLEOTIDE SEQUENCE [LARGE SCALE GENOMIC DNA]</scope>
</reference>
<evidence type="ECO:0000313" key="2">
    <source>
        <dbReference type="Proteomes" id="UP000499080"/>
    </source>
</evidence>
<sequence>MPKDAESDLVIREKLTASAQSGGHACRCTVQRRNVWGTLSKIPGVVLILSTTILATSSSAESTGVSYTEDFMCPRKKSPVGRGPVSEEAKPQVRHVRSIVRDMWHSRNAGDMLCRPVQNYIRGNDLFMLDALRLDSFLPLREECDPMFHGNYCSSGWELSPLLFSKNNLDSPCVHINRI</sequence>
<protein>
    <submittedName>
        <fullName evidence="1">Uncharacterized protein</fullName>
    </submittedName>
</protein>
<comment type="caution">
    <text evidence="1">The sequence shown here is derived from an EMBL/GenBank/DDBJ whole genome shotgun (WGS) entry which is preliminary data.</text>
</comment>
<organism evidence="1 2">
    <name type="scientific">Araneus ventricosus</name>
    <name type="common">Orbweaver spider</name>
    <name type="synonym">Epeira ventricosa</name>
    <dbReference type="NCBI Taxonomy" id="182803"/>
    <lineage>
        <taxon>Eukaryota</taxon>
        <taxon>Metazoa</taxon>
        <taxon>Ecdysozoa</taxon>
        <taxon>Arthropoda</taxon>
        <taxon>Chelicerata</taxon>
        <taxon>Arachnida</taxon>
        <taxon>Araneae</taxon>
        <taxon>Araneomorphae</taxon>
        <taxon>Entelegynae</taxon>
        <taxon>Araneoidea</taxon>
        <taxon>Araneidae</taxon>
        <taxon>Araneus</taxon>
    </lineage>
</organism>
<proteinExistence type="predicted"/>
<dbReference type="EMBL" id="BGPR01005018">
    <property type="protein sequence ID" value="GBN05964.1"/>
    <property type="molecule type" value="Genomic_DNA"/>
</dbReference>
<name>A0A4Y2KTW2_ARAVE</name>
<gene>
    <name evidence="1" type="ORF">AVEN_215377_1</name>
</gene>
<evidence type="ECO:0000313" key="1">
    <source>
        <dbReference type="EMBL" id="GBN05964.1"/>
    </source>
</evidence>
<dbReference type="AlphaFoldDB" id="A0A4Y2KTW2"/>
<dbReference type="Proteomes" id="UP000499080">
    <property type="component" value="Unassembled WGS sequence"/>
</dbReference>
<accession>A0A4Y2KTW2</accession>
<keyword evidence="2" id="KW-1185">Reference proteome</keyword>